<evidence type="ECO:0000313" key="3">
    <source>
        <dbReference type="Proteomes" id="UP001500740"/>
    </source>
</evidence>
<organism evidence="2 3">
    <name type="scientific">Alkalibacillus silvisoli</name>
    <dbReference type="NCBI Taxonomy" id="392823"/>
    <lineage>
        <taxon>Bacteria</taxon>
        <taxon>Bacillati</taxon>
        <taxon>Bacillota</taxon>
        <taxon>Bacilli</taxon>
        <taxon>Bacillales</taxon>
        <taxon>Bacillaceae</taxon>
        <taxon>Alkalibacillus</taxon>
    </lineage>
</organism>
<name>A0ABP3JX74_9BACI</name>
<dbReference type="EMBL" id="BAAACZ010000018">
    <property type="protein sequence ID" value="GAA0466128.1"/>
    <property type="molecule type" value="Genomic_DNA"/>
</dbReference>
<dbReference type="PANTHER" id="PTHR43415">
    <property type="entry name" value="SPERMIDINE N(1)-ACETYLTRANSFERASE"/>
    <property type="match status" value="1"/>
</dbReference>
<dbReference type="Pfam" id="PF00583">
    <property type="entry name" value="Acetyltransf_1"/>
    <property type="match status" value="1"/>
</dbReference>
<dbReference type="RefSeq" id="WP_343783653.1">
    <property type="nucleotide sequence ID" value="NZ_BAAACZ010000018.1"/>
</dbReference>
<dbReference type="InterPro" id="IPR016181">
    <property type="entry name" value="Acyl_CoA_acyltransferase"/>
</dbReference>
<proteinExistence type="predicted"/>
<dbReference type="PANTHER" id="PTHR43415:SF3">
    <property type="entry name" value="GNAT-FAMILY ACETYLTRANSFERASE"/>
    <property type="match status" value="1"/>
</dbReference>
<gene>
    <name evidence="2" type="ORF">GCM10008935_22500</name>
</gene>
<reference evidence="3" key="1">
    <citation type="journal article" date="2019" name="Int. J. Syst. Evol. Microbiol.">
        <title>The Global Catalogue of Microorganisms (GCM) 10K type strain sequencing project: providing services to taxonomists for standard genome sequencing and annotation.</title>
        <authorList>
            <consortium name="The Broad Institute Genomics Platform"/>
            <consortium name="The Broad Institute Genome Sequencing Center for Infectious Disease"/>
            <person name="Wu L."/>
            <person name="Ma J."/>
        </authorList>
    </citation>
    <scope>NUCLEOTIDE SEQUENCE [LARGE SCALE GENOMIC DNA]</scope>
    <source>
        <strain evidence="3">JCM 14193</strain>
    </source>
</reference>
<keyword evidence="3" id="KW-1185">Reference proteome</keyword>
<dbReference type="SUPFAM" id="SSF55729">
    <property type="entry name" value="Acyl-CoA N-acyltransferases (Nat)"/>
    <property type="match status" value="1"/>
</dbReference>
<dbReference type="Gene3D" id="3.40.630.30">
    <property type="match status" value="1"/>
</dbReference>
<dbReference type="CDD" id="cd04301">
    <property type="entry name" value="NAT_SF"/>
    <property type="match status" value="1"/>
</dbReference>
<sequence length="165" mass="18783">MIIREVKSADSEKLSTLIQQVDQSSDYMLWEPGERNISPENQLKMIENIETQENSTILVSEDNDHLVGYILALGGKARRNRHSAYLVVGILKEYRGQGIGRKLLSAINQWATEHNIHRLELSAVGRNKAGLSLYKKMGFEIEGTKRDSLLIDGEFVDEYYMSKLL</sequence>
<comment type="caution">
    <text evidence="2">The sequence shown here is derived from an EMBL/GenBank/DDBJ whole genome shotgun (WGS) entry which is preliminary data.</text>
</comment>
<dbReference type="Proteomes" id="UP001500740">
    <property type="component" value="Unassembled WGS sequence"/>
</dbReference>
<dbReference type="PIRSF" id="PIRSF037663">
    <property type="entry name" value="Acetyltransf_GNAT_prd"/>
    <property type="match status" value="1"/>
</dbReference>
<protein>
    <submittedName>
        <fullName evidence="2">GNAT family protein</fullName>
    </submittedName>
</protein>
<dbReference type="InterPro" id="IPR017255">
    <property type="entry name" value="AcTrfase_GNAT_prd"/>
</dbReference>
<evidence type="ECO:0000259" key="1">
    <source>
        <dbReference type="PROSITE" id="PS51186"/>
    </source>
</evidence>
<evidence type="ECO:0000313" key="2">
    <source>
        <dbReference type="EMBL" id="GAA0466128.1"/>
    </source>
</evidence>
<accession>A0ABP3JX74</accession>
<dbReference type="InterPro" id="IPR000182">
    <property type="entry name" value="GNAT_dom"/>
</dbReference>
<feature type="domain" description="N-acetyltransferase" evidence="1">
    <location>
        <begin position="1"/>
        <end position="165"/>
    </location>
</feature>
<dbReference type="PROSITE" id="PS51186">
    <property type="entry name" value="GNAT"/>
    <property type="match status" value="1"/>
</dbReference>